<dbReference type="Pfam" id="PF00563">
    <property type="entry name" value="EAL"/>
    <property type="match status" value="1"/>
</dbReference>
<dbReference type="SUPFAM" id="SSF141868">
    <property type="entry name" value="EAL domain-like"/>
    <property type="match status" value="1"/>
</dbReference>
<dbReference type="PROSITE" id="PS50883">
    <property type="entry name" value="EAL"/>
    <property type="match status" value="1"/>
</dbReference>
<protein>
    <submittedName>
        <fullName evidence="2">Diguanylate cyclase/phosphodiesterase with PAS/PAC and GAF sensor(S)</fullName>
    </submittedName>
</protein>
<sequence length="525" mass="58516">MQQDFLRARQKALQHELNTLGNLYRYLNRDILIIDAASTIVAASSQLLAKLQLLEQETIGTPVERWFEHTKQSPTQSFYQTGEVLFKPIPTLGALLWLTPSSHETANDWATLIELKFPVVEQSSSGTDDDRLILAPAQALAVFQDHIDSARENCKSRSFLGLRPQLPTDTQLAVSEAEVMAFMRDCALILHSLWSYPVLVLDQSMLVVVLPEQNEVDDAHIALADETLNAHWAKLEKPKPFSTRLSALTAPIMGHTARDFLDAELQESLCLDELERRKRVLEQFHKRGFLMHLQPVMTLTPGEPVLFFEALARWSGPDPMPPPVFLSIAKDMGLEAPATKILFALFCDAADDLINSDEIARQRFSFNIDAENFTDTSVRSFMKSRLMSSALAPSQVVIELIETNNVKDPESLTTAINDMKAWGAQIAIDDFGRSFSSLERLITIEADIFKLDGSLTDRIEQEKLAILVSKIVALANKLDMTVVAEGIETEDQLKALLSLGIDYGQGYFLGRPALPTTFASRTSAT</sequence>
<dbReference type="InterPro" id="IPR001633">
    <property type="entry name" value="EAL_dom"/>
</dbReference>
<gene>
    <name evidence="2" type="ORF">IMCC3088_821</name>
</gene>
<dbReference type="InterPro" id="IPR050706">
    <property type="entry name" value="Cyclic-di-GMP_PDE-like"/>
</dbReference>
<name>F3L0A5_9GAMM</name>
<dbReference type="Gene3D" id="3.20.20.450">
    <property type="entry name" value="EAL domain"/>
    <property type="match status" value="1"/>
</dbReference>
<dbReference type="CDD" id="cd01948">
    <property type="entry name" value="EAL"/>
    <property type="match status" value="1"/>
</dbReference>
<evidence type="ECO:0000313" key="3">
    <source>
        <dbReference type="Proteomes" id="UP000005615"/>
    </source>
</evidence>
<dbReference type="PANTHER" id="PTHR33121:SF70">
    <property type="entry name" value="SIGNALING PROTEIN YKOW"/>
    <property type="match status" value="1"/>
</dbReference>
<dbReference type="PANTHER" id="PTHR33121">
    <property type="entry name" value="CYCLIC DI-GMP PHOSPHODIESTERASE PDEF"/>
    <property type="match status" value="1"/>
</dbReference>
<accession>F3L0A5</accession>
<feature type="domain" description="EAL" evidence="1">
    <location>
        <begin position="273"/>
        <end position="525"/>
    </location>
</feature>
<dbReference type="Proteomes" id="UP000005615">
    <property type="component" value="Unassembled WGS sequence"/>
</dbReference>
<dbReference type="eggNOG" id="COG5001">
    <property type="taxonomic scope" value="Bacteria"/>
</dbReference>
<keyword evidence="3" id="KW-1185">Reference proteome</keyword>
<evidence type="ECO:0000259" key="1">
    <source>
        <dbReference type="PROSITE" id="PS50883"/>
    </source>
</evidence>
<proteinExistence type="predicted"/>
<dbReference type="AlphaFoldDB" id="F3L0A5"/>
<dbReference type="InterPro" id="IPR035919">
    <property type="entry name" value="EAL_sf"/>
</dbReference>
<evidence type="ECO:0000313" key="2">
    <source>
        <dbReference type="EMBL" id="EGG30215.1"/>
    </source>
</evidence>
<organism evidence="2 3">
    <name type="scientific">Aequoribacter fuscus</name>
    <dbReference type="NCBI Taxonomy" id="2518989"/>
    <lineage>
        <taxon>Bacteria</taxon>
        <taxon>Pseudomonadati</taxon>
        <taxon>Pseudomonadota</taxon>
        <taxon>Gammaproteobacteria</taxon>
        <taxon>Cellvibrionales</taxon>
        <taxon>Halieaceae</taxon>
        <taxon>Aequoribacter</taxon>
    </lineage>
</organism>
<dbReference type="EMBL" id="AEIG01000020">
    <property type="protein sequence ID" value="EGG30215.1"/>
    <property type="molecule type" value="Genomic_DNA"/>
</dbReference>
<comment type="caution">
    <text evidence="2">The sequence shown here is derived from an EMBL/GenBank/DDBJ whole genome shotgun (WGS) entry which is preliminary data.</text>
</comment>
<dbReference type="GO" id="GO:0071111">
    <property type="term" value="F:cyclic-guanylate-specific phosphodiesterase activity"/>
    <property type="evidence" value="ECO:0007669"/>
    <property type="project" value="InterPro"/>
</dbReference>
<dbReference type="SMART" id="SM00052">
    <property type="entry name" value="EAL"/>
    <property type="match status" value="1"/>
</dbReference>
<reference evidence="2 3" key="1">
    <citation type="journal article" date="2011" name="J. Bacteriol.">
        <title>Genome sequence of strain IMCC3088, a proteorhodopsin-containing marine bacterium belonging to the OM60/NOR5 clade.</title>
        <authorList>
            <person name="Jang Y."/>
            <person name="Oh H.M."/>
            <person name="Kang I."/>
            <person name="Lee K."/>
            <person name="Yang S.J."/>
            <person name="Cho J.C."/>
        </authorList>
    </citation>
    <scope>NUCLEOTIDE SEQUENCE [LARGE SCALE GENOMIC DNA]</scope>
    <source>
        <strain evidence="2 3">IMCC3088</strain>
    </source>
</reference>
<dbReference type="STRING" id="2518989.IMCC3088_821"/>